<proteinExistence type="predicted"/>
<keyword evidence="7" id="KW-1185">Reference proteome</keyword>
<evidence type="ECO:0000256" key="2">
    <source>
        <dbReference type="ARBA" id="ARBA00023125"/>
    </source>
</evidence>
<dbReference type="GO" id="GO:0003700">
    <property type="term" value="F:DNA-binding transcription factor activity"/>
    <property type="evidence" value="ECO:0007669"/>
    <property type="project" value="TreeGrafter"/>
</dbReference>
<gene>
    <name evidence="6" type="ORF">GCM10017600_75550</name>
</gene>
<evidence type="ECO:0000259" key="5">
    <source>
        <dbReference type="PROSITE" id="PS50977"/>
    </source>
</evidence>
<feature type="domain" description="HTH tetR-type" evidence="5">
    <location>
        <begin position="18"/>
        <end position="78"/>
    </location>
</feature>
<evidence type="ECO:0000256" key="1">
    <source>
        <dbReference type="ARBA" id="ARBA00023015"/>
    </source>
</evidence>
<evidence type="ECO:0000256" key="4">
    <source>
        <dbReference type="PROSITE-ProRule" id="PRU00335"/>
    </source>
</evidence>
<dbReference type="InterPro" id="IPR050109">
    <property type="entry name" value="HTH-type_TetR-like_transc_reg"/>
</dbReference>
<dbReference type="PRINTS" id="PR00455">
    <property type="entry name" value="HTHTETR"/>
</dbReference>
<dbReference type="SUPFAM" id="SSF48498">
    <property type="entry name" value="Tetracyclin repressor-like, C-terminal domain"/>
    <property type="match status" value="1"/>
</dbReference>
<reference evidence="6" key="2">
    <citation type="submission" date="2023-01" db="EMBL/GenBank/DDBJ databases">
        <authorList>
            <person name="Sun Q."/>
            <person name="Evtushenko L."/>
        </authorList>
    </citation>
    <scope>NUCLEOTIDE SEQUENCE</scope>
    <source>
        <strain evidence="6">VKM Ac-2007</strain>
    </source>
</reference>
<evidence type="ECO:0000313" key="7">
    <source>
        <dbReference type="Proteomes" id="UP001143474"/>
    </source>
</evidence>
<dbReference type="PANTHER" id="PTHR30055:SF234">
    <property type="entry name" value="HTH-TYPE TRANSCRIPTIONAL REGULATOR BETI"/>
    <property type="match status" value="1"/>
</dbReference>
<protein>
    <submittedName>
        <fullName evidence="6">TetR family transcriptional regulator</fullName>
    </submittedName>
</protein>
<dbReference type="PROSITE" id="PS01081">
    <property type="entry name" value="HTH_TETR_1"/>
    <property type="match status" value="1"/>
</dbReference>
<dbReference type="Gene3D" id="1.10.357.10">
    <property type="entry name" value="Tetracycline Repressor, domain 2"/>
    <property type="match status" value="1"/>
</dbReference>
<evidence type="ECO:0000313" key="6">
    <source>
        <dbReference type="EMBL" id="GLK14143.1"/>
    </source>
</evidence>
<feature type="DNA-binding region" description="H-T-H motif" evidence="4">
    <location>
        <begin position="41"/>
        <end position="60"/>
    </location>
</feature>
<evidence type="ECO:0000256" key="3">
    <source>
        <dbReference type="ARBA" id="ARBA00023163"/>
    </source>
</evidence>
<dbReference type="SUPFAM" id="SSF46689">
    <property type="entry name" value="Homeodomain-like"/>
    <property type="match status" value="1"/>
</dbReference>
<comment type="caution">
    <text evidence="6">The sequence shown here is derived from an EMBL/GenBank/DDBJ whole genome shotgun (WGS) entry which is preliminary data.</text>
</comment>
<keyword evidence="1" id="KW-0805">Transcription regulation</keyword>
<keyword evidence="3" id="KW-0804">Transcription</keyword>
<dbReference type="PANTHER" id="PTHR30055">
    <property type="entry name" value="HTH-TYPE TRANSCRIPTIONAL REGULATOR RUTR"/>
    <property type="match status" value="1"/>
</dbReference>
<dbReference type="Proteomes" id="UP001143474">
    <property type="component" value="Unassembled WGS sequence"/>
</dbReference>
<dbReference type="GO" id="GO:0000976">
    <property type="term" value="F:transcription cis-regulatory region binding"/>
    <property type="evidence" value="ECO:0007669"/>
    <property type="project" value="TreeGrafter"/>
</dbReference>
<organism evidence="6 7">
    <name type="scientific">Streptosporangium carneum</name>
    <dbReference type="NCBI Taxonomy" id="47481"/>
    <lineage>
        <taxon>Bacteria</taxon>
        <taxon>Bacillati</taxon>
        <taxon>Actinomycetota</taxon>
        <taxon>Actinomycetes</taxon>
        <taxon>Streptosporangiales</taxon>
        <taxon>Streptosporangiaceae</taxon>
        <taxon>Streptosporangium</taxon>
    </lineage>
</organism>
<dbReference type="InterPro" id="IPR001647">
    <property type="entry name" value="HTH_TetR"/>
</dbReference>
<dbReference type="InterPro" id="IPR009057">
    <property type="entry name" value="Homeodomain-like_sf"/>
</dbReference>
<name>A0A9W6MHL2_9ACTN</name>
<dbReference type="InterPro" id="IPR036271">
    <property type="entry name" value="Tet_transcr_reg_TetR-rel_C_sf"/>
</dbReference>
<dbReference type="RefSeq" id="WP_271222394.1">
    <property type="nucleotide sequence ID" value="NZ_BAAAVD010000018.1"/>
</dbReference>
<dbReference type="AlphaFoldDB" id="A0A9W6MHL2"/>
<accession>A0A9W6MHL2</accession>
<dbReference type="PROSITE" id="PS50977">
    <property type="entry name" value="HTH_TETR_2"/>
    <property type="match status" value="1"/>
</dbReference>
<reference evidence="6" key="1">
    <citation type="journal article" date="2014" name="Int. J. Syst. Evol. Microbiol.">
        <title>Complete genome sequence of Corynebacterium casei LMG S-19264T (=DSM 44701T), isolated from a smear-ripened cheese.</title>
        <authorList>
            <consortium name="US DOE Joint Genome Institute (JGI-PGF)"/>
            <person name="Walter F."/>
            <person name="Albersmeier A."/>
            <person name="Kalinowski J."/>
            <person name="Ruckert C."/>
        </authorList>
    </citation>
    <scope>NUCLEOTIDE SEQUENCE</scope>
    <source>
        <strain evidence="6">VKM Ac-2007</strain>
    </source>
</reference>
<sequence>MRPENKPTGQESGSFIERARRAQIIASAIEVIADQGFANASLARIAKHAGISKGVISYHFAGKDELMEQVVDQVYADIARYVLERMEGHKSATALLRTQITAVAQHMREHRSQVKALGEIFYNLRLPDGTPRYGVAASEELFQSLELIYRHGQESGEFRLFDVRVMAVSHTAAVDNMFAYWVTHPGHDLDAHARELADIFVHATRAEGALP</sequence>
<dbReference type="InterPro" id="IPR023772">
    <property type="entry name" value="DNA-bd_HTH_TetR-type_CS"/>
</dbReference>
<dbReference type="EMBL" id="BSEV01000029">
    <property type="protein sequence ID" value="GLK14143.1"/>
    <property type="molecule type" value="Genomic_DNA"/>
</dbReference>
<keyword evidence="2 4" id="KW-0238">DNA-binding</keyword>
<dbReference type="Pfam" id="PF00440">
    <property type="entry name" value="TetR_N"/>
    <property type="match status" value="1"/>
</dbReference>
<dbReference type="Gene3D" id="1.10.10.60">
    <property type="entry name" value="Homeodomain-like"/>
    <property type="match status" value="1"/>
</dbReference>